<dbReference type="SUPFAM" id="SSF52283">
    <property type="entry name" value="Formate/glycerate dehydrogenase catalytic domain-like"/>
    <property type="match status" value="1"/>
</dbReference>
<accession>A0ABT3H8K5</accession>
<dbReference type="RefSeq" id="WP_264600352.1">
    <property type="nucleotide sequence ID" value="NZ_JAOQNS010000002.1"/>
</dbReference>
<dbReference type="Proteomes" id="UP001209755">
    <property type="component" value="Unassembled WGS sequence"/>
</dbReference>
<dbReference type="EC" id="1.1.1.81" evidence="5"/>
<dbReference type="EC" id="1.1.1.79" evidence="5"/>
<dbReference type="Gene3D" id="3.40.50.720">
    <property type="entry name" value="NAD(P)-binding Rossmann-like Domain"/>
    <property type="match status" value="2"/>
</dbReference>
<gene>
    <name evidence="5" type="ORF">M2319_001013</name>
</gene>
<evidence type="ECO:0000256" key="2">
    <source>
        <dbReference type="RuleBase" id="RU003719"/>
    </source>
</evidence>
<evidence type="ECO:0000313" key="5">
    <source>
        <dbReference type="EMBL" id="MCW2306694.1"/>
    </source>
</evidence>
<name>A0ABT3H8K5_9HYPH</name>
<sequence length="314" mass="34285">MPDAASIPVVLKTDSAHGPAWHAIFAEEAPDLILADWDETADLSATRYLVAWRPPADIMRRMPRLEAVFSMGAGIDHLPLEHIPEDVVVVRMVADDVTRSMAEYVTMGVLALHRDLPAYLGETRRGVWTTRSIRRARDRVVGILGLGVLGRAAAEQIALLGFKTRGWSRTRKDIANVRCHAGDDGLDAFLEGCEIVVCMLPLTPETRGILNGDLFARLPRGARILNAGRGGHLVEADLLAALESGRIDSAMLDVLNEEPPAPSHPLLGHPRVLVTPHTASASQPDDAARQVIAAIRNHRSGRPIEHTIDRRRGF</sequence>
<evidence type="ECO:0000313" key="6">
    <source>
        <dbReference type="Proteomes" id="UP001209755"/>
    </source>
</evidence>
<keyword evidence="1 2" id="KW-0560">Oxidoreductase</keyword>
<evidence type="ECO:0000259" key="4">
    <source>
        <dbReference type="Pfam" id="PF02826"/>
    </source>
</evidence>
<dbReference type="InterPro" id="IPR036291">
    <property type="entry name" value="NAD(P)-bd_dom_sf"/>
</dbReference>
<keyword evidence="6" id="KW-1185">Reference proteome</keyword>
<feature type="domain" description="D-isomer specific 2-hydroxyacid dehydrogenase NAD-binding" evidence="4">
    <location>
        <begin position="108"/>
        <end position="279"/>
    </location>
</feature>
<dbReference type="GO" id="GO:0016618">
    <property type="term" value="F:hydroxypyruvate reductase [NAD(P)H] activity"/>
    <property type="evidence" value="ECO:0007669"/>
    <property type="project" value="UniProtKB-EC"/>
</dbReference>
<dbReference type="InterPro" id="IPR050223">
    <property type="entry name" value="D-isomer_2-hydroxyacid_DH"/>
</dbReference>
<dbReference type="Pfam" id="PF00389">
    <property type="entry name" value="2-Hacid_dh"/>
    <property type="match status" value="1"/>
</dbReference>
<evidence type="ECO:0000259" key="3">
    <source>
        <dbReference type="Pfam" id="PF00389"/>
    </source>
</evidence>
<comment type="similarity">
    <text evidence="2">Belongs to the D-isomer specific 2-hydroxyacid dehydrogenase family.</text>
</comment>
<dbReference type="SUPFAM" id="SSF51735">
    <property type="entry name" value="NAD(P)-binding Rossmann-fold domains"/>
    <property type="match status" value="1"/>
</dbReference>
<dbReference type="PANTHER" id="PTHR10996:SF114">
    <property type="entry name" value="GLYOXYLATE_HYDROXYPYRUVATE REDUCTASE A"/>
    <property type="match status" value="1"/>
</dbReference>
<proteinExistence type="inferred from homology"/>
<dbReference type="PROSITE" id="PS00671">
    <property type="entry name" value="D_2_HYDROXYACID_DH_3"/>
    <property type="match status" value="1"/>
</dbReference>
<reference evidence="6" key="1">
    <citation type="submission" date="2023-07" db="EMBL/GenBank/DDBJ databases">
        <title>Genome sequencing of Purple Non-Sulfur Bacteria from various extreme environments.</title>
        <authorList>
            <person name="Mayer M."/>
        </authorList>
    </citation>
    <scope>NUCLEOTIDE SEQUENCE [LARGE SCALE GENOMIC DNA]</scope>
    <source>
        <strain evidence="6">DSM 17935</strain>
    </source>
</reference>
<protein>
    <submittedName>
        <fullName evidence="5">Glyoxylate/hydroxypyruvate reductase A</fullName>
        <ecNumber evidence="5">1.1.1.79</ecNumber>
        <ecNumber evidence="5">1.1.1.81</ecNumber>
    </submittedName>
</protein>
<dbReference type="InterPro" id="IPR006139">
    <property type="entry name" value="D-isomer_2_OHA_DH_cat_dom"/>
</dbReference>
<comment type="caution">
    <text evidence="5">The sequence shown here is derived from an EMBL/GenBank/DDBJ whole genome shotgun (WGS) entry which is preliminary data.</text>
</comment>
<dbReference type="GO" id="GO:0030267">
    <property type="term" value="F:glyoxylate reductase (NADPH) activity"/>
    <property type="evidence" value="ECO:0007669"/>
    <property type="project" value="UniProtKB-EC"/>
</dbReference>
<dbReference type="CDD" id="cd12164">
    <property type="entry name" value="GDH_like_2"/>
    <property type="match status" value="1"/>
</dbReference>
<dbReference type="PANTHER" id="PTHR10996">
    <property type="entry name" value="2-HYDROXYACID DEHYDROGENASE-RELATED"/>
    <property type="match status" value="1"/>
</dbReference>
<organism evidence="5 6">
    <name type="scientific">Rhodobium gokarnense</name>
    <dbReference type="NCBI Taxonomy" id="364296"/>
    <lineage>
        <taxon>Bacteria</taxon>
        <taxon>Pseudomonadati</taxon>
        <taxon>Pseudomonadota</taxon>
        <taxon>Alphaproteobacteria</taxon>
        <taxon>Hyphomicrobiales</taxon>
        <taxon>Rhodobiaceae</taxon>
        <taxon>Rhodobium</taxon>
    </lineage>
</organism>
<dbReference type="InterPro" id="IPR006140">
    <property type="entry name" value="D-isomer_DH_NAD-bd"/>
</dbReference>
<evidence type="ECO:0000256" key="1">
    <source>
        <dbReference type="ARBA" id="ARBA00023002"/>
    </source>
</evidence>
<dbReference type="Pfam" id="PF02826">
    <property type="entry name" value="2-Hacid_dh_C"/>
    <property type="match status" value="1"/>
</dbReference>
<feature type="domain" description="D-isomer specific 2-hydroxyacid dehydrogenase catalytic" evidence="3">
    <location>
        <begin position="56"/>
        <end position="304"/>
    </location>
</feature>
<dbReference type="EMBL" id="JAOQNS010000002">
    <property type="protein sequence ID" value="MCW2306694.1"/>
    <property type="molecule type" value="Genomic_DNA"/>
</dbReference>
<dbReference type="InterPro" id="IPR029753">
    <property type="entry name" value="D-isomer_DH_CS"/>
</dbReference>